<dbReference type="Gene3D" id="2.40.10.120">
    <property type="match status" value="1"/>
</dbReference>
<comment type="caution">
    <text evidence="2">The sequence shown here is derived from an EMBL/GenBank/DDBJ whole genome shotgun (WGS) entry which is preliminary data.</text>
</comment>
<keyword evidence="3" id="KW-1185">Reference proteome</keyword>
<accession>A0AAV5CRY4</accession>
<feature type="region of interest" description="Disordered" evidence="1">
    <location>
        <begin position="70"/>
        <end position="96"/>
    </location>
</feature>
<reference evidence="2" key="1">
    <citation type="journal article" date="2018" name="DNA Res.">
        <title>Multiple hybrid de novo genome assembly of finger millet, an orphan allotetraploid crop.</title>
        <authorList>
            <person name="Hatakeyama M."/>
            <person name="Aluri S."/>
            <person name="Balachadran M.T."/>
            <person name="Sivarajan S.R."/>
            <person name="Patrignani A."/>
            <person name="Gruter S."/>
            <person name="Poveda L."/>
            <person name="Shimizu-Inatsugi R."/>
            <person name="Baeten J."/>
            <person name="Francoijs K.J."/>
            <person name="Nataraja K.N."/>
            <person name="Reddy Y.A.N."/>
            <person name="Phadnis S."/>
            <person name="Ravikumar R.L."/>
            <person name="Schlapbach R."/>
            <person name="Sreeman S.M."/>
            <person name="Shimizu K.K."/>
        </authorList>
    </citation>
    <scope>NUCLEOTIDE SEQUENCE</scope>
</reference>
<evidence type="ECO:0000313" key="3">
    <source>
        <dbReference type="Proteomes" id="UP001054889"/>
    </source>
</evidence>
<reference evidence="2" key="2">
    <citation type="submission" date="2021-12" db="EMBL/GenBank/DDBJ databases">
        <title>Resequencing data analysis of finger millet.</title>
        <authorList>
            <person name="Hatakeyama M."/>
            <person name="Aluri S."/>
            <person name="Balachadran M.T."/>
            <person name="Sivarajan S.R."/>
            <person name="Poveda L."/>
            <person name="Shimizu-Inatsugi R."/>
            <person name="Schlapbach R."/>
            <person name="Sreeman S.M."/>
            <person name="Shimizu K.K."/>
        </authorList>
    </citation>
    <scope>NUCLEOTIDE SEQUENCE</scope>
</reference>
<gene>
    <name evidence="2" type="primary">ga18659</name>
    <name evidence="2" type="ORF">PR202_ga18659</name>
</gene>
<dbReference type="Proteomes" id="UP001054889">
    <property type="component" value="Unassembled WGS sequence"/>
</dbReference>
<dbReference type="InterPro" id="IPR009003">
    <property type="entry name" value="Peptidase_S1_PA"/>
</dbReference>
<proteinExistence type="predicted"/>
<sequence length="357" mass="39418">MLITWHSARVDVSLSPSSSPWQQAAVSHRVALTAFTHTATPPRTGNMARLVFNLPSFTTRPCPLKLASTACPSHRRPPARGSGVTAASSHRQTATHRRVVVAAPPEPFSMSVLDENLPTLRAPKDCRTTKAVQDWRSKKKVLAAARSVVNITPISEVSGFILDRYEHGGIQFSIVVTCSRFICKDGRKLDPLPKVQVKLLLLHSRTSNHKSSFQFSVGLPDRKTIEAKLFHFSDHYDIAFLLLPMETSLDIPCFGCCPDYSQEVFVLGRDKDASLRVRRGVISWTEESDFIGCSHYMFLDGEVPQGGTGGPVIDHDGNFRGMAFQLEVCDLMKGRRRLITVPVGFCSAPESTSDNEV</sequence>
<dbReference type="SUPFAM" id="SSF50494">
    <property type="entry name" value="Trypsin-like serine proteases"/>
    <property type="match status" value="1"/>
</dbReference>
<dbReference type="PANTHER" id="PTHR47389">
    <property type="entry name" value="OS09G0436400 PROTEIN"/>
    <property type="match status" value="1"/>
</dbReference>
<dbReference type="EMBL" id="BQKI01000009">
    <property type="protein sequence ID" value="GJN01394.1"/>
    <property type="molecule type" value="Genomic_DNA"/>
</dbReference>
<evidence type="ECO:0000313" key="2">
    <source>
        <dbReference type="EMBL" id="GJN01394.1"/>
    </source>
</evidence>
<dbReference type="AlphaFoldDB" id="A0AAV5CRY4"/>
<evidence type="ECO:0000256" key="1">
    <source>
        <dbReference type="SAM" id="MobiDB-lite"/>
    </source>
</evidence>
<protein>
    <submittedName>
        <fullName evidence="2">Uncharacterized protein</fullName>
    </submittedName>
</protein>
<dbReference type="PANTHER" id="PTHR47389:SF5">
    <property type="entry name" value="OS09G0436700 PROTEIN"/>
    <property type="match status" value="1"/>
</dbReference>
<name>A0AAV5CRY4_ELECO</name>
<dbReference type="Pfam" id="PF13365">
    <property type="entry name" value="Trypsin_2"/>
    <property type="match status" value="1"/>
</dbReference>
<organism evidence="2 3">
    <name type="scientific">Eleusine coracana subsp. coracana</name>
    <dbReference type="NCBI Taxonomy" id="191504"/>
    <lineage>
        <taxon>Eukaryota</taxon>
        <taxon>Viridiplantae</taxon>
        <taxon>Streptophyta</taxon>
        <taxon>Embryophyta</taxon>
        <taxon>Tracheophyta</taxon>
        <taxon>Spermatophyta</taxon>
        <taxon>Magnoliopsida</taxon>
        <taxon>Liliopsida</taxon>
        <taxon>Poales</taxon>
        <taxon>Poaceae</taxon>
        <taxon>PACMAD clade</taxon>
        <taxon>Chloridoideae</taxon>
        <taxon>Cynodonteae</taxon>
        <taxon>Eleusininae</taxon>
        <taxon>Eleusine</taxon>
    </lineage>
</organism>